<keyword evidence="3 4" id="KW-0862">Zinc</keyword>
<dbReference type="GO" id="GO:0035595">
    <property type="term" value="F:N-acetylglucosaminylinositol deacetylase activity"/>
    <property type="evidence" value="ECO:0007669"/>
    <property type="project" value="UniProtKB-EC"/>
</dbReference>
<keyword evidence="2 4" id="KW-0378">Hydrolase</keyword>
<dbReference type="InterPro" id="IPR017810">
    <property type="entry name" value="Mycothiol_biosynthesis_MshB"/>
</dbReference>
<feature type="binding site" evidence="4">
    <location>
        <position position="19"/>
    </location>
    <ligand>
        <name>Zn(2+)</name>
        <dbReference type="ChEBI" id="CHEBI:29105"/>
    </ligand>
</feature>
<keyword evidence="1 4" id="KW-0479">Metal-binding</keyword>
<dbReference type="AlphaFoldDB" id="A0A9Q4GKZ8"/>
<dbReference type="RefSeq" id="WP_248168136.1">
    <property type="nucleotide sequence ID" value="NZ_JALNJA010000003.1"/>
</dbReference>
<dbReference type="SUPFAM" id="SSF102588">
    <property type="entry name" value="LmbE-like"/>
    <property type="match status" value="1"/>
</dbReference>
<feature type="binding site" evidence="4">
    <location>
        <position position="22"/>
    </location>
    <ligand>
        <name>Zn(2+)</name>
        <dbReference type="ChEBI" id="CHEBI:29105"/>
    </ligand>
</feature>
<dbReference type="InterPro" id="IPR024078">
    <property type="entry name" value="LmbE-like_dom_sf"/>
</dbReference>
<comment type="catalytic activity">
    <reaction evidence="4">
        <text>1D-myo-inositol 2-acetamido-2-deoxy-alpha-D-glucopyranoside + H2O = 1D-myo-inositol 2-amino-2-deoxy-alpha-D-glucopyranoside + acetate</text>
        <dbReference type="Rhea" id="RHEA:26180"/>
        <dbReference type="ChEBI" id="CHEBI:15377"/>
        <dbReference type="ChEBI" id="CHEBI:30089"/>
        <dbReference type="ChEBI" id="CHEBI:52442"/>
        <dbReference type="ChEBI" id="CHEBI:58886"/>
        <dbReference type="EC" id="3.5.1.103"/>
    </reaction>
</comment>
<gene>
    <name evidence="4 5" type="primary">mshB</name>
    <name evidence="5" type="ORF">OS129_07475</name>
</gene>
<feature type="binding site" evidence="4">
    <location>
        <position position="152"/>
    </location>
    <ligand>
        <name>Zn(2+)</name>
        <dbReference type="ChEBI" id="CHEBI:29105"/>
    </ligand>
</feature>
<comment type="caution">
    <text evidence="5">The sequence shown here is derived from an EMBL/GenBank/DDBJ whole genome shotgun (WGS) entry which is preliminary data.</text>
</comment>
<dbReference type="PANTHER" id="PTHR12993">
    <property type="entry name" value="N-ACETYLGLUCOSAMINYL-PHOSPHATIDYLINOSITOL DE-N-ACETYLASE-RELATED"/>
    <property type="match status" value="1"/>
</dbReference>
<comment type="similarity">
    <text evidence="4">Belongs to the MshB deacetylase family.</text>
</comment>
<dbReference type="Gene3D" id="3.40.50.10320">
    <property type="entry name" value="LmbE-like"/>
    <property type="match status" value="1"/>
</dbReference>
<evidence type="ECO:0000256" key="3">
    <source>
        <dbReference type="ARBA" id="ARBA00022833"/>
    </source>
</evidence>
<dbReference type="Proteomes" id="UP001071478">
    <property type="component" value="Unassembled WGS sequence"/>
</dbReference>
<dbReference type="InterPro" id="IPR003737">
    <property type="entry name" value="GlcNAc_PI_deacetylase-related"/>
</dbReference>
<evidence type="ECO:0000256" key="1">
    <source>
        <dbReference type="ARBA" id="ARBA00022723"/>
    </source>
</evidence>
<dbReference type="NCBIfam" id="TIGR03445">
    <property type="entry name" value="mycothiol_MshB"/>
    <property type="match status" value="1"/>
</dbReference>
<evidence type="ECO:0000313" key="6">
    <source>
        <dbReference type="Proteomes" id="UP001071478"/>
    </source>
</evidence>
<evidence type="ECO:0000313" key="5">
    <source>
        <dbReference type="EMBL" id="MCX7468712.1"/>
    </source>
</evidence>
<name>A0A9Q4GKZ8_9CORY</name>
<accession>A0A9Q4GKZ8</accession>
<organism evidence="5 6">
    <name type="scientific">Corynebacterium pygosceleis</name>
    <dbReference type="NCBI Taxonomy" id="2800406"/>
    <lineage>
        <taxon>Bacteria</taxon>
        <taxon>Bacillati</taxon>
        <taxon>Actinomycetota</taxon>
        <taxon>Actinomycetes</taxon>
        <taxon>Mycobacteriales</taxon>
        <taxon>Corynebacteriaceae</taxon>
        <taxon>Corynebacterium</taxon>
    </lineage>
</organism>
<protein>
    <recommendedName>
        <fullName evidence="4">1D-myo-inositol 2-acetamido-2-deoxy-alpha-D-glucopyranoside deacetylase</fullName>
        <shortName evidence="4">GlcNAc-Ins deacetylase</shortName>
        <ecNumber evidence="4">3.5.1.103</ecNumber>
    </recommendedName>
    <alternativeName>
        <fullName evidence="4">N-acetyl-1-D-myo-inositol-2-amino-2-deoxy-alpha-D-glucopyranoside deacetylase</fullName>
    </alternativeName>
</protein>
<dbReference type="Pfam" id="PF02585">
    <property type="entry name" value="PIG-L"/>
    <property type="match status" value="1"/>
</dbReference>
<evidence type="ECO:0000256" key="2">
    <source>
        <dbReference type="ARBA" id="ARBA00022801"/>
    </source>
</evidence>
<dbReference type="EMBL" id="JAPMKU010000003">
    <property type="protein sequence ID" value="MCX7468712.1"/>
    <property type="molecule type" value="Genomic_DNA"/>
</dbReference>
<dbReference type="PANTHER" id="PTHR12993:SF26">
    <property type="entry name" value="1D-MYO-INOSITOL 2-ACETAMIDO-2-DEOXY-ALPHA-D-GLUCOPYRANOSIDE DEACETYLASE"/>
    <property type="match status" value="1"/>
</dbReference>
<dbReference type="GO" id="GO:0008270">
    <property type="term" value="F:zinc ion binding"/>
    <property type="evidence" value="ECO:0007669"/>
    <property type="project" value="UniProtKB-UniRule"/>
</dbReference>
<dbReference type="EC" id="3.5.1.103" evidence="4"/>
<proteinExistence type="inferred from homology"/>
<evidence type="ECO:0000256" key="4">
    <source>
        <dbReference type="HAMAP-Rule" id="MF_01696"/>
    </source>
</evidence>
<comment type="function">
    <text evidence="4">Catalyzes the deacetylation of 1D-myo-inositol 2-acetamido-2-deoxy-alpha-D-glucopyranoside (GlcNAc-Ins) in the mycothiol biosynthesis pathway.</text>
</comment>
<comment type="cofactor">
    <cofactor evidence="4">
        <name>Zn(2+)</name>
        <dbReference type="ChEBI" id="CHEBI:29105"/>
    </cofactor>
    <text evidence="4">Binds 1 zinc ion per subunit.</text>
</comment>
<sequence length="309" mass="32521">MTHDHGDLGGLTVCAVHAHPDDEAIWTGGLLAHLAHRGADVTVVTCTLGEQGEVIGAPYQGLVADAADQLGGFRIAELDASLAHLGVSGVHLGGVGCWRDSGMIGDPANDHPRAFVNSGDPAVDQLVDVLCSLRPQLIVTYGPDGGYGHPDHIRAHEITHAAVERMMVQGPEGAAPQRILWAVTDRTEQRAGLDTISVIPDGWRRAEDGELASVDTHDAVIRLDDRCLAAKKAAMAAHATQIWFADGTVSRVNPVAAFSAVTDPTVAPGVFALSNLIAQPLLRNEHYRIGWGSTPPGASVDPLEGLEFP</sequence>
<dbReference type="HAMAP" id="MF_01696">
    <property type="entry name" value="MshB"/>
    <property type="match status" value="1"/>
</dbReference>
<dbReference type="GO" id="GO:0010125">
    <property type="term" value="P:mycothiol biosynthetic process"/>
    <property type="evidence" value="ECO:0007669"/>
    <property type="project" value="UniProtKB-UniRule"/>
</dbReference>
<reference evidence="5" key="1">
    <citation type="submission" date="2022-11" db="EMBL/GenBank/DDBJ databases">
        <title>Corynebacterium sp. isolated from Penguins.</title>
        <authorList>
            <person name="Sedlar K."/>
            <person name="Svec P."/>
        </authorList>
    </citation>
    <scope>NUCLEOTIDE SEQUENCE</scope>
    <source>
        <strain evidence="5">P7374</strain>
    </source>
</reference>